<dbReference type="SUPFAM" id="SSF51735">
    <property type="entry name" value="NAD(P)-binding Rossmann-fold domains"/>
    <property type="match status" value="1"/>
</dbReference>
<comment type="pathway">
    <text evidence="3">Amino-acid biosynthesis.</text>
</comment>
<dbReference type="GO" id="GO:0006571">
    <property type="term" value="P:tyrosine biosynthetic process"/>
    <property type="evidence" value="ECO:0007669"/>
    <property type="project" value="InterPro"/>
</dbReference>
<dbReference type="PANTHER" id="PTHR21363">
    <property type="entry name" value="PREPHENATE DEHYDROGENASE"/>
    <property type="match status" value="1"/>
</dbReference>
<dbReference type="InterPro" id="IPR050812">
    <property type="entry name" value="Preph/Arog_dehydrog"/>
</dbReference>
<evidence type="ECO:0000313" key="5">
    <source>
        <dbReference type="EMBL" id="MBB5184973.1"/>
    </source>
</evidence>
<dbReference type="GO" id="GO:0070403">
    <property type="term" value="F:NAD+ binding"/>
    <property type="evidence" value="ECO:0007669"/>
    <property type="project" value="InterPro"/>
</dbReference>
<reference evidence="5 6" key="1">
    <citation type="submission" date="2020-08" db="EMBL/GenBank/DDBJ databases">
        <title>Genomic Encyclopedia of Type Strains, Phase IV (KMG-IV): sequencing the most valuable type-strain genomes for metagenomic binning, comparative biology and taxonomic classification.</title>
        <authorList>
            <person name="Goeker M."/>
        </authorList>
    </citation>
    <scope>NUCLEOTIDE SEQUENCE [LARGE SCALE GENOMIC DNA]</scope>
    <source>
        <strain evidence="5 6">DSM 26963</strain>
    </source>
</reference>
<dbReference type="Gene3D" id="1.10.3660.10">
    <property type="entry name" value="6-phosphogluconate dehydrogenase C-terminal like domain"/>
    <property type="match status" value="1"/>
</dbReference>
<dbReference type="InterPro" id="IPR003099">
    <property type="entry name" value="Prephen_DH"/>
</dbReference>
<dbReference type="AlphaFoldDB" id="A0A7W8FX66"/>
<dbReference type="Gene3D" id="3.40.50.720">
    <property type="entry name" value="NAD(P)-binding Rossmann-like Domain"/>
    <property type="match status" value="1"/>
</dbReference>
<keyword evidence="2 5" id="KW-0560">Oxidoreductase</keyword>
<dbReference type="EMBL" id="JACHHD010000008">
    <property type="protein sequence ID" value="MBB5184973.1"/>
    <property type="molecule type" value="Genomic_DNA"/>
</dbReference>
<accession>A0A7W8FX66</accession>
<dbReference type="InterPro" id="IPR036291">
    <property type="entry name" value="NAD(P)-bd_dom_sf"/>
</dbReference>
<dbReference type="Pfam" id="PF20463">
    <property type="entry name" value="PDH_C"/>
    <property type="match status" value="1"/>
</dbReference>
<protein>
    <submittedName>
        <fullName evidence="5">Prephenate dehydrogenase</fullName>
        <ecNumber evidence="5">1.3.1.12</ecNumber>
    </submittedName>
</protein>
<sequence length="278" mass="31374">MKTIGIIGLGVMGASFAARLSQQGISVIGFDKSEESIQTALNKGIIQKGTTRPEEDLNQCDQIILCLYPTQIQPWIQTYQSNLADHTLLMEISGVKTGIIAPAQEILRSDLEIISIHPMCGRESRGIEHSDPAIFDQANYIVIPTEHNSQQAIDQAIELGKTLQVGHIATLSVEEHDRMIGFLSQLTHVIAVSLMNTHENAHLVEYTGDSFRDLTRIAEINEDLWAELFLLNKEILLDETDQFIASIEHFRHALETEDIEEMKRLFIQSTKRRKLFNR</sequence>
<organism evidence="5 6">
    <name type="scientific">Faecalicoccus acidiformans</name>
    <dbReference type="NCBI Taxonomy" id="915173"/>
    <lineage>
        <taxon>Bacteria</taxon>
        <taxon>Bacillati</taxon>
        <taxon>Bacillota</taxon>
        <taxon>Erysipelotrichia</taxon>
        <taxon>Erysipelotrichales</taxon>
        <taxon>Erysipelotrichaceae</taxon>
        <taxon>Faecalicoccus</taxon>
    </lineage>
</organism>
<evidence type="ECO:0000313" key="6">
    <source>
        <dbReference type="Proteomes" id="UP000521313"/>
    </source>
</evidence>
<evidence type="ECO:0000256" key="3">
    <source>
        <dbReference type="ARBA" id="ARBA00029440"/>
    </source>
</evidence>
<comment type="caution">
    <text evidence="5">The sequence shown here is derived from an EMBL/GenBank/DDBJ whole genome shotgun (WGS) entry which is preliminary data.</text>
</comment>
<dbReference type="Pfam" id="PF02153">
    <property type="entry name" value="PDH_N"/>
    <property type="match status" value="1"/>
</dbReference>
<gene>
    <name evidence="5" type="ORF">HNQ43_001020</name>
</gene>
<comment type="similarity">
    <text evidence="1">Belongs to the prephenate/arogenate dehydrogenase family.</text>
</comment>
<dbReference type="GO" id="GO:0004665">
    <property type="term" value="F:prephenate dehydrogenase (NADP+) activity"/>
    <property type="evidence" value="ECO:0007669"/>
    <property type="project" value="InterPro"/>
</dbReference>
<dbReference type="GO" id="GO:0008977">
    <property type="term" value="F:prephenate dehydrogenase (NAD+) activity"/>
    <property type="evidence" value="ECO:0007669"/>
    <property type="project" value="UniProtKB-EC"/>
</dbReference>
<evidence type="ECO:0000256" key="2">
    <source>
        <dbReference type="ARBA" id="ARBA00023002"/>
    </source>
</evidence>
<proteinExistence type="inferred from homology"/>
<dbReference type="SUPFAM" id="SSF48179">
    <property type="entry name" value="6-phosphogluconate dehydrogenase C-terminal domain-like"/>
    <property type="match status" value="1"/>
</dbReference>
<evidence type="ECO:0000259" key="4">
    <source>
        <dbReference type="PROSITE" id="PS51176"/>
    </source>
</evidence>
<dbReference type="RefSeq" id="WP_183375421.1">
    <property type="nucleotide sequence ID" value="NZ_JACHHD010000008.1"/>
</dbReference>
<dbReference type="PROSITE" id="PS51176">
    <property type="entry name" value="PDH_ADH"/>
    <property type="match status" value="1"/>
</dbReference>
<dbReference type="Proteomes" id="UP000521313">
    <property type="component" value="Unassembled WGS sequence"/>
</dbReference>
<dbReference type="PANTHER" id="PTHR21363:SF0">
    <property type="entry name" value="PREPHENATE DEHYDROGENASE [NADP(+)]"/>
    <property type="match status" value="1"/>
</dbReference>
<dbReference type="InterPro" id="IPR008927">
    <property type="entry name" value="6-PGluconate_DH-like_C_sf"/>
</dbReference>
<dbReference type="InterPro" id="IPR046825">
    <property type="entry name" value="PDH_C"/>
</dbReference>
<feature type="domain" description="Prephenate/arogenate dehydrogenase" evidence="4">
    <location>
        <begin position="2"/>
        <end position="278"/>
    </location>
</feature>
<evidence type="ECO:0000256" key="1">
    <source>
        <dbReference type="ARBA" id="ARBA00007964"/>
    </source>
</evidence>
<name>A0A7W8FX66_9FIRM</name>
<dbReference type="EC" id="1.3.1.12" evidence="5"/>
<dbReference type="InterPro" id="IPR046826">
    <property type="entry name" value="PDH_N"/>
</dbReference>